<organism evidence="2 3">
    <name type="scientific">Peromyscus maniculatus bairdii</name>
    <name type="common">Prairie deer mouse</name>
    <dbReference type="NCBI Taxonomy" id="230844"/>
    <lineage>
        <taxon>Eukaryota</taxon>
        <taxon>Metazoa</taxon>
        <taxon>Chordata</taxon>
        <taxon>Craniata</taxon>
        <taxon>Vertebrata</taxon>
        <taxon>Euteleostomi</taxon>
        <taxon>Mammalia</taxon>
        <taxon>Eutheria</taxon>
        <taxon>Euarchontoglires</taxon>
        <taxon>Glires</taxon>
        <taxon>Rodentia</taxon>
        <taxon>Myomorpha</taxon>
        <taxon>Muroidea</taxon>
        <taxon>Cricetidae</taxon>
        <taxon>Neotominae</taxon>
        <taxon>Peromyscus</taxon>
    </lineage>
</organism>
<evidence type="ECO:0000313" key="2">
    <source>
        <dbReference type="Ensembl" id="ENSPEMP00000037130.1"/>
    </source>
</evidence>
<feature type="region of interest" description="Disordered" evidence="1">
    <location>
        <begin position="171"/>
        <end position="192"/>
    </location>
</feature>
<dbReference type="GO" id="GO:0006606">
    <property type="term" value="P:protein import into nucleus"/>
    <property type="evidence" value="ECO:0007669"/>
    <property type="project" value="TreeGrafter"/>
</dbReference>
<gene>
    <name evidence="2" type="primary">Pom121l2</name>
</gene>
<feature type="region of interest" description="Disordered" evidence="1">
    <location>
        <begin position="923"/>
        <end position="977"/>
    </location>
</feature>
<sequence length="977" mass="102563">MGSYLGKAGSSPRSPAQGRADAREKPAPRRPARPLYQVHRVQHVQRAQPARRHRPARKPPDWDPANPAAFVSEAWRRFPMKRPQNPIMGSLPSDWWESYLKRNIWSLRHPRATWSPVTVKISPPERRPRPSFSAAKAVNSAGPSEEEPPGGGGRDPVLQALLECRKGRARWGEPLSPAGSDGQRNPASPWSAFKPLLKSGATVSFVARPGSLKRSLHAQSSDHKRKRPSCSSVALLASVCTRGPPSTTRNAITSSYSSSRCLSESWKRHFSRTSVQTPDWPLKKTGESPNSLPLVTPSSSGQPNWETPPLQSAPRDLLTTPCQQGCVATEEDLTLESQTGPCNQTTDATTGTATDSIPEARASIQPPLSLSPPPSESVVGTHRSPQLRSSENMPVPHGCSQLEHLQGISSDSDPSTASIPGSPSSPPSPVTDSSWLSSVPQAHRSAAPPHSSVIIPAAPTTQNTLLRVVSSPILHLPASVLPVEASAHPALRPVLGPVHNSEVRDCSYSRISVTAGASSSSSSLSTAPSILRPTHKPIFGSIEPLKTMPMTAPVCPQQASPPSLISASTHLFHGLATAPSMVTSAVAASTSRDPGADVNIVTSTTGHSYSVPSCHTLLLGTSQGFSSATGLIFPCQHPAVPTVHTVTIFSQVLTSAIQISPLRSTAKLKGASRPPPASGLSPTNKRTGTSSVSTVASALTTSLGSSPKSPLPPSQSSPSQASPGATERQKQCSLQLAPVPSFSPSFLPGNSVVSPTQTLPPAQMALSKPTLPASGGLTSSASITHTSASIQPGLGSTLAGFPLSEASSTTLGGVRQNHQSGAYSSVFGSTAPRPFAFGGLVTPMDCGEPEVIVAAPQRSMSCVRQSETPGTLAPFVQCWNQSMQSLPSQMTPLVSVTARKTVSGAPSLVPFAQSTPIPEATKAGSSLGFGMSSPTVQGSVGRDPVRPWAPSFCIGTKSKTPRNREPGRPRRYHTYKK</sequence>
<evidence type="ECO:0000313" key="3">
    <source>
        <dbReference type="Proteomes" id="UP000694547"/>
    </source>
</evidence>
<feature type="region of interest" description="Disordered" evidence="1">
    <location>
        <begin position="120"/>
        <end position="157"/>
    </location>
</feature>
<dbReference type="GO" id="GO:0006405">
    <property type="term" value="P:RNA export from nucleus"/>
    <property type="evidence" value="ECO:0007669"/>
    <property type="project" value="TreeGrafter"/>
</dbReference>
<dbReference type="GO" id="GO:0005643">
    <property type="term" value="C:nuclear pore"/>
    <property type="evidence" value="ECO:0007669"/>
    <property type="project" value="TreeGrafter"/>
</dbReference>
<dbReference type="OrthoDB" id="9629416at2759"/>
<feature type="compositionally biased region" description="Low complexity" evidence="1">
    <location>
        <begin position="716"/>
        <end position="725"/>
    </location>
</feature>
<feature type="region of interest" description="Disordered" evidence="1">
    <location>
        <begin position="364"/>
        <end position="455"/>
    </location>
</feature>
<dbReference type="Proteomes" id="UP000694547">
    <property type="component" value="Chromosome 5"/>
</dbReference>
<dbReference type="PANTHER" id="PTHR23193">
    <property type="entry name" value="NUCLEAR PORE COMPLEX PROTEIN NUP"/>
    <property type="match status" value="1"/>
</dbReference>
<proteinExistence type="predicted"/>
<name>A0A6I9M7G6_PERMB</name>
<accession>A0A6I9M7G6</accession>
<keyword evidence="3" id="KW-1185">Reference proteome</keyword>
<evidence type="ECO:0000256" key="1">
    <source>
        <dbReference type="SAM" id="MobiDB-lite"/>
    </source>
</evidence>
<feature type="compositionally biased region" description="Low complexity" evidence="1">
    <location>
        <begin position="687"/>
        <end position="708"/>
    </location>
</feature>
<dbReference type="Ensembl" id="ENSPEMT00000038393.1">
    <property type="protein sequence ID" value="ENSPEMP00000037130.1"/>
    <property type="gene ID" value="ENSPEMG00000030051.1"/>
</dbReference>
<dbReference type="AlphaFoldDB" id="A0A6I9M7G6"/>
<reference evidence="2 3" key="1">
    <citation type="submission" date="2018-10" db="EMBL/GenBank/DDBJ databases">
        <title>Improved assembly of the deer mouse Peromyscus maniculatus genome.</title>
        <authorList>
            <person name="Lassance J.-M."/>
            <person name="Hoekstra H.E."/>
        </authorList>
    </citation>
    <scope>NUCLEOTIDE SEQUENCE [LARGE SCALE GENOMIC DNA]</scope>
</reference>
<feature type="region of interest" description="Disordered" evidence="1">
    <location>
        <begin position="272"/>
        <end position="317"/>
    </location>
</feature>
<dbReference type="CTD" id="94026"/>
<feature type="compositionally biased region" description="Polar residues" evidence="1">
    <location>
        <begin position="287"/>
        <end position="305"/>
    </location>
</feature>
<reference evidence="2" key="3">
    <citation type="submission" date="2025-09" db="UniProtKB">
        <authorList>
            <consortium name="Ensembl"/>
        </authorList>
    </citation>
    <scope>IDENTIFICATION</scope>
</reference>
<dbReference type="GeneTree" id="ENSGT00940000153253"/>
<dbReference type="GO" id="GO:0008139">
    <property type="term" value="F:nuclear localization sequence binding"/>
    <property type="evidence" value="ECO:0007669"/>
    <property type="project" value="TreeGrafter"/>
</dbReference>
<dbReference type="GeneID" id="102902833"/>
<reference evidence="2" key="2">
    <citation type="submission" date="2025-08" db="UniProtKB">
        <authorList>
            <consortium name="Ensembl"/>
        </authorList>
    </citation>
    <scope>IDENTIFICATION</scope>
</reference>
<dbReference type="Pfam" id="PF15229">
    <property type="entry name" value="POM121"/>
    <property type="match status" value="1"/>
</dbReference>
<protein>
    <submittedName>
        <fullName evidence="2">POM121 transmembrane nucleoporin like 2</fullName>
    </submittedName>
</protein>
<feature type="region of interest" description="Disordered" evidence="1">
    <location>
        <begin position="1"/>
        <end position="67"/>
    </location>
</feature>
<dbReference type="RefSeq" id="XP_006988918.1">
    <property type="nucleotide sequence ID" value="XM_006988856.4"/>
</dbReference>
<dbReference type="InterPro" id="IPR026054">
    <property type="entry name" value="Nucleoporin"/>
</dbReference>
<feature type="region of interest" description="Disordered" evidence="1">
    <location>
        <begin position="666"/>
        <end position="733"/>
    </location>
</feature>
<feature type="compositionally biased region" description="Low complexity" evidence="1">
    <location>
        <begin position="33"/>
        <end position="48"/>
    </location>
</feature>
<feature type="compositionally biased region" description="Polar residues" evidence="1">
    <location>
        <begin position="383"/>
        <end position="392"/>
    </location>
</feature>
<dbReference type="GO" id="GO:0017056">
    <property type="term" value="F:structural constituent of nuclear pore"/>
    <property type="evidence" value="ECO:0007669"/>
    <property type="project" value="TreeGrafter"/>
</dbReference>
<dbReference type="PANTHER" id="PTHR23193:SF20">
    <property type="entry name" value="POM121-LIKE PROTEIN 2"/>
    <property type="match status" value="1"/>
</dbReference>